<reference evidence="2 3" key="1">
    <citation type="journal article" date="2015" name="Genom Data">
        <title>Draft genome sequence of a multidrug-resistant Chryseobacterium indologenes isolate from Malaysia.</title>
        <authorList>
            <person name="Yu C.Y."/>
            <person name="Ang G.Y."/>
            <person name="Cheng H.J."/>
            <person name="Cheong Y.M."/>
            <person name="Yin W.F."/>
            <person name="Chan K.G."/>
        </authorList>
    </citation>
    <scope>NUCLEOTIDE SEQUENCE [LARGE SCALE GENOMIC DNA]</scope>
    <source>
        <strain evidence="2 3">CI_885</strain>
    </source>
</reference>
<dbReference type="OrthoDB" id="1263939at2"/>
<proteinExistence type="predicted"/>
<organism evidence="2 3">
    <name type="scientific">Chryseobacterium indologenes</name>
    <name type="common">Flavobacterium indologenes</name>
    <dbReference type="NCBI Taxonomy" id="253"/>
    <lineage>
        <taxon>Bacteria</taxon>
        <taxon>Pseudomonadati</taxon>
        <taxon>Bacteroidota</taxon>
        <taxon>Flavobacteriia</taxon>
        <taxon>Flavobacteriales</taxon>
        <taxon>Weeksellaceae</taxon>
        <taxon>Chryseobacterium group</taxon>
        <taxon>Chryseobacterium</taxon>
    </lineage>
</organism>
<evidence type="ECO:0000256" key="1">
    <source>
        <dbReference type="SAM" id="Phobius"/>
    </source>
</evidence>
<sequence>MKNKHFTEYTDEELMSNEKKIKVLTIMLASSMMVLFFTFIVLVIKKGFNPIMIIPIGILPLLVINIMNLKKLKKEKEKRGLH</sequence>
<evidence type="ECO:0008006" key="4">
    <source>
        <dbReference type="Google" id="ProtNLM"/>
    </source>
</evidence>
<feature type="transmembrane region" description="Helical" evidence="1">
    <location>
        <begin position="50"/>
        <end position="69"/>
    </location>
</feature>
<accession>A0A0N0IYJ0</accession>
<dbReference type="RefSeq" id="WP_062696751.1">
    <property type="nucleotide sequence ID" value="NZ_LJOD01000001.1"/>
</dbReference>
<dbReference type="PATRIC" id="fig|253.9.peg.873"/>
<keyword evidence="1" id="KW-1133">Transmembrane helix</keyword>
<gene>
    <name evidence="2" type="ORF">AOB46_04115</name>
</gene>
<keyword evidence="1" id="KW-0472">Membrane</keyword>
<keyword evidence="1" id="KW-0812">Transmembrane</keyword>
<dbReference type="Proteomes" id="UP000037953">
    <property type="component" value="Unassembled WGS sequence"/>
</dbReference>
<dbReference type="AlphaFoldDB" id="A0A0N0IYJ0"/>
<protein>
    <recommendedName>
        <fullName evidence="4">Redox-active disulfide protein 2</fullName>
    </recommendedName>
</protein>
<reference evidence="3" key="2">
    <citation type="submission" date="2015-09" db="EMBL/GenBank/DDBJ databases">
        <title>Draft genome sequence of a multidrug-resistant Chryseobacterium indologenes isolate from Malaysia.</title>
        <authorList>
            <person name="Yu C.Y."/>
            <person name="Ang G.Y."/>
            <person name="Chan K.-G."/>
        </authorList>
    </citation>
    <scope>NUCLEOTIDE SEQUENCE [LARGE SCALE GENOMIC DNA]</scope>
    <source>
        <strain evidence="3">CI_885</strain>
    </source>
</reference>
<evidence type="ECO:0000313" key="3">
    <source>
        <dbReference type="Proteomes" id="UP000037953"/>
    </source>
</evidence>
<comment type="caution">
    <text evidence="2">The sequence shown here is derived from an EMBL/GenBank/DDBJ whole genome shotgun (WGS) entry which is preliminary data.</text>
</comment>
<name>A0A0N0IYJ0_CHRID</name>
<evidence type="ECO:0000313" key="2">
    <source>
        <dbReference type="EMBL" id="KPE53173.1"/>
    </source>
</evidence>
<dbReference type="EMBL" id="LJOD01000001">
    <property type="protein sequence ID" value="KPE53173.1"/>
    <property type="molecule type" value="Genomic_DNA"/>
</dbReference>
<feature type="transmembrane region" description="Helical" evidence="1">
    <location>
        <begin position="21"/>
        <end position="44"/>
    </location>
</feature>